<evidence type="ECO:0000313" key="1">
    <source>
        <dbReference type="EMBL" id="ACL45406.1"/>
    </source>
</evidence>
<dbReference type="STRING" id="395961.Cyan7425_3073"/>
<dbReference type="EMBL" id="CP001344">
    <property type="protein sequence ID" value="ACL45406.1"/>
    <property type="molecule type" value="Genomic_DNA"/>
</dbReference>
<dbReference type="OrthoDB" id="9814572at2"/>
<protein>
    <submittedName>
        <fullName evidence="1">Uncharacterized protein</fullName>
    </submittedName>
</protein>
<dbReference type="AlphaFoldDB" id="B8HMT7"/>
<dbReference type="eggNOG" id="COG0286">
    <property type="taxonomic scope" value="Bacteria"/>
</dbReference>
<organism evidence="1">
    <name type="scientific">Cyanothece sp. (strain PCC 7425 / ATCC 29141)</name>
    <dbReference type="NCBI Taxonomy" id="395961"/>
    <lineage>
        <taxon>Bacteria</taxon>
        <taxon>Bacillati</taxon>
        <taxon>Cyanobacteriota</taxon>
        <taxon>Cyanophyceae</taxon>
        <taxon>Gomontiellales</taxon>
        <taxon>Cyanothecaceae</taxon>
        <taxon>Cyanothece</taxon>
    </lineage>
</organism>
<reference evidence="1" key="1">
    <citation type="submission" date="2009-01" db="EMBL/GenBank/DDBJ databases">
        <title>Complete sequence of chromosome Cyanothece sp. PCC 7425.</title>
        <authorList>
            <consortium name="US DOE Joint Genome Institute"/>
            <person name="Lucas S."/>
            <person name="Copeland A."/>
            <person name="Lapidus A."/>
            <person name="Glavina del Rio T."/>
            <person name="Dalin E."/>
            <person name="Tice H."/>
            <person name="Bruce D."/>
            <person name="Goodwin L."/>
            <person name="Pitluck S."/>
            <person name="Sims D."/>
            <person name="Meineke L."/>
            <person name="Brettin T."/>
            <person name="Detter J.C."/>
            <person name="Han C."/>
            <person name="Larimer F."/>
            <person name="Land M."/>
            <person name="Hauser L."/>
            <person name="Kyrpides N."/>
            <person name="Ovchinnikova G."/>
            <person name="Liberton M."/>
            <person name="Stoeckel J."/>
            <person name="Banerjee A."/>
            <person name="Singh A."/>
            <person name="Page L."/>
            <person name="Sato H."/>
            <person name="Zhao L."/>
            <person name="Sherman L."/>
            <person name="Pakrasi H."/>
            <person name="Richardson P."/>
        </authorList>
    </citation>
    <scope>NUCLEOTIDE SEQUENCE</scope>
    <source>
        <strain evidence="1">PCC 7425</strain>
    </source>
</reference>
<proteinExistence type="predicted"/>
<name>B8HMT7_CYAP4</name>
<accession>B8HMT7</accession>
<dbReference type="HOGENOM" id="CLU_2805284_0_0_3"/>
<sequence>MKFEQEKLIKFQLISAAEIEWVTQWLANRVKVLAESTVELLPQLMQDVEVWSNRVDEHLKQMGLVWI</sequence>
<gene>
    <name evidence="1" type="ordered locus">Cyan7425_3073</name>
</gene>
<dbReference type="KEGG" id="cyn:Cyan7425_3073"/>